<dbReference type="GO" id="GO:0031412">
    <property type="term" value="P:gas vesicle organization"/>
    <property type="evidence" value="ECO:0007669"/>
    <property type="project" value="InterPro"/>
</dbReference>
<keyword evidence="5" id="KW-1185">Reference proteome</keyword>
<dbReference type="RefSeq" id="WP_162356946.1">
    <property type="nucleotide sequence ID" value="NZ_WMIB01000018.1"/>
</dbReference>
<organism evidence="4 5">
    <name type="scientific">Metabacillus mangrovi</name>
    <dbReference type="NCBI Taxonomy" id="1491830"/>
    <lineage>
        <taxon>Bacteria</taxon>
        <taxon>Bacillati</taxon>
        <taxon>Bacillota</taxon>
        <taxon>Bacilli</taxon>
        <taxon>Bacillales</taxon>
        <taxon>Bacillaceae</taxon>
        <taxon>Metabacillus</taxon>
    </lineage>
</organism>
<proteinExistence type="inferred from homology"/>
<dbReference type="Pfam" id="PF06386">
    <property type="entry name" value="GvpL_GvpF"/>
    <property type="match status" value="1"/>
</dbReference>
<gene>
    <name evidence="4" type="ORF">GKZ89_15310</name>
</gene>
<name>A0A7X2S8L1_9BACI</name>
<protein>
    <submittedName>
        <fullName evidence="4">Gas vesicle protein GvpF</fullName>
    </submittedName>
</protein>
<dbReference type="PANTHER" id="PTHR36852">
    <property type="entry name" value="PROTEIN GVPL 2"/>
    <property type="match status" value="1"/>
</dbReference>
<dbReference type="PANTHER" id="PTHR36852:SF1">
    <property type="entry name" value="PROTEIN GVPL 2"/>
    <property type="match status" value="1"/>
</dbReference>
<evidence type="ECO:0000313" key="4">
    <source>
        <dbReference type="EMBL" id="MTH54771.1"/>
    </source>
</evidence>
<dbReference type="InterPro" id="IPR009430">
    <property type="entry name" value="GvpL/GvpF"/>
</dbReference>
<comment type="caution">
    <text evidence="4">The sequence shown here is derived from an EMBL/GenBank/DDBJ whole genome shotgun (WGS) entry which is preliminary data.</text>
</comment>
<evidence type="ECO:0000256" key="3">
    <source>
        <dbReference type="ARBA" id="ARBA00035643"/>
    </source>
</evidence>
<accession>A0A7X2S8L1</accession>
<evidence type="ECO:0000256" key="1">
    <source>
        <dbReference type="ARBA" id="ARBA00022987"/>
    </source>
</evidence>
<comment type="subcellular location">
    <subcellularLocation>
        <location evidence="2">Gas vesicle</location>
    </subcellularLocation>
</comment>
<evidence type="ECO:0000256" key="2">
    <source>
        <dbReference type="ARBA" id="ARBA00035108"/>
    </source>
</evidence>
<comment type="similarity">
    <text evidence="3">Belongs to the gas vesicle GvpF/GvpL family.</text>
</comment>
<dbReference type="EMBL" id="WMIB01000018">
    <property type="protein sequence ID" value="MTH54771.1"/>
    <property type="molecule type" value="Genomic_DNA"/>
</dbReference>
<reference evidence="4 5" key="1">
    <citation type="journal article" date="2017" name="Int. J. Syst. Evol. Microbiol.">
        <title>Bacillus mangrovi sp. nov., isolated from a sediment sample from a mangrove forest.</title>
        <authorList>
            <person name="Gupta V."/>
            <person name="Singh P.K."/>
            <person name="Korpole S."/>
            <person name="Tanuku N.R.S."/>
            <person name="Pinnaka A.K."/>
        </authorList>
    </citation>
    <scope>NUCLEOTIDE SEQUENCE [LARGE SCALE GENOMIC DNA]</scope>
    <source>
        <strain evidence="4 5">KCTC 33872</strain>
    </source>
</reference>
<dbReference type="AlphaFoldDB" id="A0A7X2S8L1"/>
<sequence>MKDMSDQGIYIFCGMQTQEKEWEGGTVELEGQEYPLFAIYYKDAAIAAAEVPMKIYHPNKENVMTHQQVVSGILKQNDTVIPISFGNIFHSKEDVQLLLEKLYPQFSTLFPEIKGKMELGLKVVAKEKWINDELSSRKDILDAKESVKGKSEDATYYERIKLGGMAQEFFGKLQKQVNKEIFQPLQQVSDAANQNKLIGEKMLLNGAFLVGKEYEELFDARVNELHEKWKNKADFHYTGPWPAYNFINIQLKVEEAK</sequence>
<keyword evidence="1" id="KW-0304">Gas vesicle</keyword>
<dbReference type="Proteomes" id="UP000434639">
    <property type="component" value="Unassembled WGS sequence"/>
</dbReference>
<evidence type="ECO:0000313" key="5">
    <source>
        <dbReference type="Proteomes" id="UP000434639"/>
    </source>
</evidence>
<dbReference type="GO" id="GO:0031411">
    <property type="term" value="C:gas vesicle"/>
    <property type="evidence" value="ECO:0007669"/>
    <property type="project" value="UniProtKB-SubCell"/>
</dbReference>